<evidence type="ECO:0000313" key="1">
    <source>
        <dbReference type="EMBL" id="VGQ13529.1"/>
    </source>
</evidence>
<dbReference type="EMBL" id="CAAHGQ010000030">
    <property type="protein sequence ID" value="VGQ13529.1"/>
    <property type="molecule type" value="Genomic_DNA"/>
</dbReference>
<gene>
    <name evidence="1" type="primary">abgB_1</name>
    <name evidence="1" type="ORF">SB5857_04767</name>
</gene>
<dbReference type="PANTHER" id="PTHR30575:SF0">
    <property type="entry name" value="XAA-ARG DIPEPTIDASE"/>
    <property type="match status" value="1"/>
</dbReference>
<keyword evidence="1" id="KW-0378">Hydrolase</keyword>
<evidence type="ECO:0000313" key="2">
    <source>
        <dbReference type="Proteomes" id="UP000328848"/>
    </source>
</evidence>
<dbReference type="InterPro" id="IPR052030">
    <property type="entry name" value="Peptidase_M20/M20A_hydrolases"/>
</dbReference>
<dbReference type="GO" id="GO:0071713">
    <property type="term" value="F:para-aminobenzoyl-glutamate hydrolase activity"/>
    <property type="evidence" value="ECO:0007669"/>
    <property type="project" value="TreeGrafter"/>
</dbReference>
<reference evidence="1 2" key="1">
    <citation type="submission" date="2019-04" db="EMBL/GenBank/DDBJ databases">
        <authorList>
            <person name="Brisse S."/>
            <person name="Rodrigues C."/>
        </authorList>
    </citation>
    <scope>NUCLEOTIDE SEQUENCE [LARGE SCALE GENOMIC DNA]</scope>
    <source>
        <strain evidence="1">SB5857</strain>
    </source>
</reference>
<comment type="caution">
    <text evidence="1">The sequence shown here is derived from an EMBL/GenBank/DDBJ whole genome shotgun (WGS) entry which is preliminary data.</text>
</comment>
<dbReference type="EC" id="3.5.1.-" evidence="1"/>
<sequence>MEAIFQFVDEVVEAQRDTCCAIADDIWDHPETRFEEFWSAQRLADALEAEGFQLTRDAGGIPNAFIASVGKGKPVIALLGEFDALAGLSQQAHCAEPTSSTPGANGHGCGHNLLGTAAFAAAVAAKHWLQQHGDSGTLRFTVVPARKAVREKPLWCAKGCLMMSMRR</sequence>
<organism evidence="1 2">
    <name type="scientific">Klebsiella africana</name>
    <dbReference type="NCBI Taxonomy" id="2489010"/>
    <lineage>
        <taxon>Bacteria</taxon>
        <taxon>Pseudomonadati</taxon>
        <taxon>Pseudomonadota</taxon>
        <taxon>Gammaproteobacteria</taxon>
        <taxon>Enterobacterales</taxon>
        <taxon>Enterobacteriaceae</taxon>
        <taxon>Klebsiella/Raoultella group</taxon>
        <taxon>Klebsiella</taxon>
    </lineage>
</organism>
<dbReference type="SUPFAM" id="SSF53187">
    <property type="entry name" value="Zn-dependent exopeptidases"/>
    <property type="match status" value="1"/>
</dbReference>
<accession>A0A8B6IWI1</accession>
<dbReference type="GO" id="GO:0005737">
    <property type="term" value="C:cytoplasm"/>
    <property type="evidence" value="ECO:0007669"/>
    <property type="project" value="TreeGrafter"/>
</dbReference>
<dbReference type="AlphaFoldDB" id="A0A8B6IWI1"/>
<name>A0A8B6IWI1_9ENTR</name>
<proteinExistence type="predicted"/>
<dbReference type="Gene3D" id="3.40.630.10">
    <property type="entry name" value="Zn peptidases"/>
    <property type="match status" value="1"/>
</dbReference>
<dbReference type="PANTHER" id="PTHR30575">
    <property type="entry name" value="PEPTIDASE M20"/>
    <property type="match status" value="1"/>
</dbReference>
<dbReference type="GO" id="GO:0016805">
    <property type="term" value="F:dipeptidase activity"/>
    <property type="evidence" value="ECO:0007669"/>
    <property type="project" value="TreeGrafter"/>
</dbReference>
<protein>
    <submittedName>
        <fullName evidence="1">p-aminobenzoyl-glutamate hydrolase subunit B</fullName>
        <ecNumber evidence="1">3.5.1.-</ecNumber>
    </submittedName>
</protein>
<dbReference type="Proteomes" id="UP000328848">
    <property type="component" value="Unassembled WGS sequence"/>
</dbReference>
<dbReference type="GO" id="GO:0046657">
    <property type="term" value="P:folic acid catabolic process"/>
    <property type="evidence" value="ECO:0007669"/>
    <property type="project" value="TreeGrafter"/>
</dbReference>